<dbReference type="GO" id="GO:0000155">
    <property type="term" value="F:phosphorelay sensor kinase activity"/>
    <property type="evidence" value="ECO:0007669"/>
    <property type="project" value="InterPro"/>
</dbReference>
<evidence type="ECO:0000256" key="3">
    <source>
        <dbReference type="ARBA" id="ARBA00022553"/>
    </source>
</evidence>
<dbReference type="PANTHER" id="PTHR43065">
    <property type="entry name" value="SENSOR HISTIDINE KINASE"/>
    <property type="match status" value="1"/>
</dbReference>
<dbReference type="InterPro" id="IPR003594">
    <property type="entry name" value="HATPase_dom"/>
</dbReference>
<feature type="transmembrane region" description="Helical" evidence="4">
    <location>
        <begin position="33"/>
        <end position="60"/>
    </location>
</feature>
<dbReference type="Gene3D" id="3.30.565.10">
    <property type="entry name" value="Histidine kinase-like ATPase, C-terminal domain"/>
    <property type="match status" value="1"/>
</dbReference>
<sequence length="429" mass="45896">MKDGRTIDPETRLAAILDAAKPGLPFFLTRSGLLLTAATMAGLLWGNPWVALPVVGYILFDLALRRRATALREKEVGCPQVWQMIALHAGAALCYDILALTVALSGTVDAVFAGLMLLSAHALYGIAIAFPSRDLALVDFVTTLFFSHLVLMQGSGLMSATSPLVLHIALLVLNVAYGHALWQAHRNSVRMRQTTRRLARAERAEVVGQLTSGIAHDFNNLLTVMRGNLDLLAHVPPAERPILLRQIEDAAARGADLVRSLSQTCRDGERDTARAAIGPALRKVREMSDRVLPSNIRLEIDLRCNGTLAVATRPAQLEMVLLNLVVNARDAMDHGGEIRIEADHAGGEVRLTVSDDGAGMAPQVLARATEAYETTKPPGMGTGLGLAMVSSVVDEAGGRLRIESEQGAGTRVSMAFPAHRALAGVDRAA</sequence>
<evidence type="ECO:0000256" key="2">
    <source>
        <dbReference type="ARBA" id="ARBA00012438"/>
    </source>
</evidence>
<dbReference type="InterPro" id="IPR036890">
    <property type="entry name" value="HATPase_C_sf"/>
</dbReference>
<keyword evidence="4" id="KW-0472">Membrane</keyword>
<dbReference type="InterPro" id="IPR004358">
    <property type="entry name" value="Sig_transdc_His_kin-like_C"/>
</dbReference>
<dbReference type="EMBL" id="JYFE01000041">
    <property type="protein sequence ID" value="KIT15884.1"/>
    <property type="molecule type" value="Genomic_DNA"/>
</dbReference>
<feature type="transmembrane region" description="Helical" evidence="4">
    <location>
        <begin position="110"/>
        <end position="130"/>
    </location>
</feature>
<evidence type="ECO:0000256" key="1">
    <source>
        <dbReference type="ARBA" id="ARBA00000085"/>
    </source>
</evidence>
<dbReference type="RefSeq" id="WP_161793860.1">
    <property type="nucleotide sequence ID" value="NZ_FZPF01000004.1"/>
</dbReference>
<protein>
    <recommendedName>
        <fullName evidence="2">histidine kinase</fullName>
        <ecNumber evidence="2">2.7.13.3</ecNumber>
    </recommendedName>
</protein>
<keyword evidence="7" id="KW-1185">Reference proteome</keyword>
<comment type="catalytic activity">
    <reaction evidence="1">
        <text>ATP + protein L-histidine = ADP + protein N-phospho-L-histidine.</text>
        <dbReference type="EC" id="2.7.13.3"/>
    </reaction>
</comment>
<dbReference type="InterPro" id="IPR036097">
    <property type="entry name" value="HisK_dim/P_sf"/>
</dbReference>
<dbReference type="AlphaFoldDB" id="A0A0D1EDX4"/>
<feature type="domain" description="Histidine kinase" evidence="5">
    <location>
        <begin position="213"/>
        <end position="420"/>
    </location>
</feature>
<dbReference type="SMART" id="SM00387">
    <property type="entry name" value="HATPase_c"/>
    <property type="match status" value="1"/>
</dbReference>
<keyword evidence="4" id="KW-0812">Transmembrane</keyword>
<evidence type="ECO:0000313" key="6">
    <source>
        <dbReference type="EMBL" id="KIT15884.1"/>
    </source>
</evidence>
<dbReference type="PROSITE" id="PS50109">
    <property type="entry name" value="HIS_KIN"/>
    <property type="match status" value="1"/>
</dbReference>
<evidence type="ECO:0000313" key="7">
    <source>
        <dbReference type="Proteomes" id="UP000032232"/>
    </source>
</evidence>
<keyword evidence="4" id="KW-1133">Transmembrane helix</keyword>
<organism evidence="6 7">
    <name type="scientific">Jannaschia aquimarina</name>
    <dbReference type="NCBI Taxonomy" id="935700"/>
    <lineage>
        <taxon>Bacteria</taxon>
        <taxon>Pseudomonadati</taxon>
        <taxon>Pseudomonadota</taxon>
        <taxon>Alphaproteobacteria</taxon>
        <taxon>Rhodobacterales</taxon>
        <taxon>Roseobacteraceae</taxon>
        <taxon>Jannaschia</taxon>
    </lineage>
</organism>
<dbReference type="Gene3D" id="1.10.287.130">
    <property type="match status" value="1"/>
</dbReference>
<evidence type="ECO:0000259" key="5">
    <source>
        <dbReference type="PROSITE" id="PS50109"/>
    </source>
</evidence>
<feature type="transmembrane region" description="Helical" evidence="4">
    <location>
        <begin position="81"/>
        <end position="104"/>
    </location>
</feature>
<dbReference type="InterPro" id="IPR003661">
    <property type="entry name" value="HisK_dim/P_dom"/>
</dbReference>
<dbReference type="CDD" id="cd00082">
    <property type="entry name" value="HisKA"/>
    <property type="match status" value="1"/>
</dbReference>
<keyword evidence="3" id="KW-0597">Phosphoprotein</keyword>
<dbReference type="PANTHER" id="PTHR43065:SF42">
    <property type="entry name" value="TWO-COMPONENT SENSOR PPRA"/>
    <property type="match status" value="1"/>
</dbReference>
<dbReference type="PRINTS" id="PR00344">
    <property type="entry name" value="BCTRLSENSOR"/>
</dbReference>
<feature type="transmembrane region" description="Helical" evidence="4">
    <location>
        <begin position="137"/>
        <end position="158"/>
    </location>
</feature>
<dbReference type="PATRIC" id="fig|935700.4.peg.2217"/>
<dbReference type="InterPro" id="IPR005467">
    <property type="entry name" value="His_kinase_dom"/>
</dbReference>
<accession>A0A0D1EDX4</accession>
<dbReference type="SUPFAM" id="SSF55874">
    <property type="entry name" value="ATPase domain of HSP90 chaperone/DNA topoisomerase II/histidine kinase"/>
    <property type="match status" value="1"/>
</dbReference>
<feature type="transmembrane region" description="Helical" evidence="4">
    <location>
        <begin position="164"/>
        <end position="182"/>
    </location>
</feature>
<dbReference type="STRING" id="935700.jaqu_21510"/>
<comment type="caution">
    <text evidence="6">The sequence shown here is derived from an EMBL/GenBank/DDBJ whole genome shotgun (WGS) entry which is preliminary data.</text>
</comment>
<dbReference type="Pfam" id="PF02518">
    <property type="entry name" value="HATPase_c"/>
    <property type="match status" value="1"/>
</dbReference>
<gene>
    <name evidence="6" type="ORF">jaqu_21510</name>
</gene>
<name>A0A0D1EDX4_9RHOB</name>
<evidence type="ECO:0000256" key="4">
    <source>
        <dbReference type="SAM" id="Phobius"/>
    </source>
</evidence>
<proteinExistence type="predicted"/>
<dbReference type="EC" id="2.7.13.3" evidence="2"/>
<dbReference type="SUPFAM" id="SSF47384">
    <property type="entry name" value="Homodimeric domain of signal transducing histidine kinase"/>
    <property type="match status" value="1"/>
</dbReference>
<dbReference type="Proteomes" id="UP000032232">
    <property type="component" value="Unassembled WGS sequence"/>
</dbReference>
<reference evidence="6 7" key="1">
    <citation type="submission" date="2015-02" db="EMBL/GenBank/DDBJ databases">
        <title>Genome Sequence of Jannaschia aquimarina DSM28248, a member of the Roseobacter clade.</title>
        <authorList>
            <person name="Voget S."/>
            <person name="Daniel R."/>
        </authorList>
    </citation>
    <scope>NUCLEOTIDE SEQUENCE [LARGE SCALE GENOMIC DNA]</scope>
    <source>
        <strain evidence="6 7">GSW-M26</strain>
    </source>
</reference>